<sequence>MAHHARSNSFPSRSHRLTSEVDEHLIRLASSESASTSSSSLYQKLNDLQDLQDCIQKLLLLPLNQQALGHEQQRKYVDELLNGSSRLIDVCTAVKEALLQTKECTQELQSVLPRRRGAEITQEVKKYLASRKAVKKTVLKALKNLKNKENKCNETGSVLNILHEAQAVTLNVMESLLFFVSGPQAGSKTSRRSAVSKLLQKKRIACEEGEENENEITNAEATLLSIIGGKQALELRMHKLNSKRWSYAFKILKKGLKSSSGS</sequence>
<comment type="caution">
    <text evidence="1">The sequence shown here is derived from an EMBL/GenBank/DDBJ whole genome shotgun (WGS) entry which is preliminary data.</text>
</comment>
<organism evidence="1 2">
    <name type="scientific">Rubroshorea leprosula</name>
    <dbReference type="NCBI Taxonomy" id="152421"/>
    <lineage>
        <taxon>Eukaryota</taxon>
        <taxon>Viridiplantae</taxon>
        <taxon>Streptophyta</taxon>
        <taxon>Embryophyta</taxon>
        <taxon>Tracheophyta</taxon>
        <taxon>Spermatophyta</taxon>
        <taxon>Magnoliopsida</taxon>
        <taxon>eudicotyledons</taxon>
        <taxon>Gunneridae</taxon>
        <taxon>Pentapetalae</taxon>
        <taxon>rosids</taxon>
        <taxon>malvids</taxon>
        <taxon>Malvales</taxon>
        <taxon>Dipterocarpaceae</taxon>
        <taxon>Rubroshorea</taxon>
    </lineage>
</organism>
<dbReference type="Proteomes" id="UP001054252">
    <property type="component" value="Unassembled WGS sequence"/>
</dbReference>
<dbReference type="GO" id="GO:0048364">
    <property type="term" value="P:root development"/>
    <property type="evidence" value="ECO:0007669"/>
    <property type="project" value="InterPro"/>
</dbReference>
<proteinExistence type="predicted"/>
<dbReference type="EMBL" id="BPVZ01000107">
    <property type="protein sequence ID" value="GKV34759.1"/>
    <property type="molecule type" value="Genomic_DNA"/>
</dbReference>
<reference evidence="1 2" key="1">
    <citation type="journal article" date="2021" name="Commun. Biol.">
        <title>The genome of Shorea leprosula (Dipterocarpaceae) highlights the ecological relevance of drought in aseasonal tropical rainforests.</title>
        <authorList>
            <person name="Ng K.K.S."/>
            <person name="Kobayashi M.J."/>
            <person name="Fawcett J.A."/>
            <person name="Hatakeyama M."/>
            <person name="Paape T."/>
            <person name="Ng C.H."/>
            <person name="Ang C.C."/>
            <person name="Tnah L.H."/>
            <person name="Lee C.T."/>
            <person name="Nishiyama T."/>
            <person name="Sese J."/>
            <person name="O'Brien M.J."/>
            <person name="Copetti D."/>
            <person name="Mohd Noor M.I."/>
            <person name="Ong R.C."/>
            <person name="Putra M."/>
            <person name="Sireger I.Z."/>
            <person name="Indrioko S."/>
            <person name="Kosugi Y."/>
            <person name="Izuno A."/>
            <person name="Isagi Y."/>
            <person name="Lee S.L."/>
            <person name="Shimizu K.K."/>
        </authorList>
    </citation>
    <scope>NUCLEOTIDE SEQUENCE [LARGE SCALE GENOMIC DNA]</scope>
    <source>
        <strain evidence="1">214</strain>
    </source>
</reference>
<protein>
    <submittedName>
        <fullName evidence="1">Uncharacterized protein</fullName>
    </submittedName>
</protein>
<evidence type="ECO:0000313" key="2">
    <source>
        <dbReference type="Proteomes" id="UP001054252"/>
    </source>
</evidence>
<dbReference type="PANTHER" id="PTHR33070">
    <property type="entry name" value="OS06G0725500 PROTEIN"/>
    <property type="match status" value="1"/>
</dbReference>
<dbReference type="PANTHER" id="PTHR33070:SF129">
    <property type="entry name" value="DUF241 DOMAIN PROTEIN"/>
    <property type="match status" value="1"/>
</dbReference>
<gene>
    <name evidence="1" type="ORF">SLEP1_g43104</name>
</gene>
<name>A0AAV5LBY6_9ROSI</name>
<keyword evidence="2" id="KW-1185">Reference proteome</keyword>
<accession>A0AAV5LBY6</accession>
<dbReference type="InterPro" id="IPR004320">
    <property type="entry name" value="BPS1_pln"/>
</dbReference>
<dbReference type="GO" id="GO:0048367">
    <property type="term" value="P:shoot system development"/>
    <property type="evidence" value="ECO:0007669"/>
    <property type="project" value="InterPro"/>
</dbReference>
<dbReference type="AlphaFoldDB" id="A0AAV5LBY6"/>
<dbReference type="Pfam" id="PF03087">
    <property type="entry name" value="BPS1"/>
    <property type="match status" value="1"/>
</dbReference>
<evidence type="ECO:0000313" key="1">
    <source>
        <dbReference type="EMBL" id="GKV34759.1"/>
    </source>
</evidence>